<dbReference type="GO" id="GO:0005096">
    <property type="term" value="F:GTPase activator activity"/>
    <property type="evidence" value="ECO:0007669"/>
    <property type="project" value="TreeGrafter"/>
</dbReference>
<comment type="caution">
    <text evidence="1">The sequence shown here is derived from an EMBL/GenBank/DDBJ whole genome shotgun (WGS) entry which is preliminary data.</text>
</comment>
<dbReference type="Proteomes" id="UP000031668">
    <property type="component" value="Unassembled WGS sequence"/>
</dbReference>
<reference evidence="1 2" key="1">
    <citation type="journal article" date="2014" name="Genome Biol. Evol.">
        <title>The genome of the myxosporean Thelohanellus kitauei shows adaptations to nutrient acquisition within its fish host.</title>
        <authorList>
            <person name="Yang Y."/>
            <person name="Xiong J."/>
            <person name="Zhou Z."/>
            <person name="Huo F."/>
            <person name="Miao W."/>
            <person name="Ran C."/>
            <person name="Liu Y."/>
            <person name="Zhang J."/>
            <person name="Feng J."/>
            <person name="Wang M."/>
            <person name="Wang M."/>
            <person name="Wang L."/>
            <person name="Yao B."/>
        </authorList>
    </citation>
    <scope>NUCLEOTIDE SEQUENCE [LARGE SCALE GENOMIC DNA]</scope>
    <source>
        <strain evidence="1">Wuqing</strain>
    </source>
</reference>
<protein>
    <submittedName>
        <fullName evidence="1">Lethal(2) giant larvae protein 2</fullName>
    </submittedName>
</protein>
<dbReference type="GO" id="GO:0006893">
    <property type="term" value="P:Golgi to plasma membrane transport"/>
    <property type="evidence" value="ECO:0007669"/>
    <property type="project" value="TreeGrafter"/>
</dbReference>
<name>A0A0C2J1Y1_THEKT</name>
<dbReference type="EMBL" id="JWZT01004773">
    <property type="protein sequence ID" value="KII63087.1"/>
    <property type="molecule type" value="Genomic_DNA"/>
</dbReference>
<dbReference type="GO" id="GO:0045159">
    <property type="term" value="F:myosin II binding"/>
    <property type="evidence" value="ECO:0007669"/>
    <property type="project" value="TreeGrafter"/>
</dbReference>
<dbReference type="GO" id="GO:0006887">
    <property type="term" value="P:exocytosis"/>
    <property type="evidence" value="ECO:0007669"/>
    <property type="project" value="TreeGrafter"/>
</dbReference>
<gene>
    <name evidence="1" type="ORF">RF11_01833</name>
</gene>
<dbReference type="GO" id="GO:0019905">
    <property type="term" value="F:syntaxin binding"/>
    <property type="evidence" value="ECO:0007669"/>
    <property type="project" value="TreeGrafter"/>
</dbReference>
<dbReference type="OrthoDB" id="19944at2759"/>
<organism evidence="1 2">
    <name type="scientific">Thelohanellus kitauei</name>
    <name type="common">Myxosporean</name>
    <dbReference type="NCBI Taxonomy" id="669202"/>
    <lineage>
        <taxon>Eukaryota</taxon>
        <taxon>Metazoa</taxon>
        <taxon>Cnidaria</taxon>
        <taxon>Myxozoa</taxon>
        <taxon>Myxosporea</taxon>
        <taxon>Bivalvulida</taxon>
        <taxon>Platysporina</taxon>
        <taxon>Myxobolidae</taxon>
        <taxon>Thelohanellus</taxon>
    </lineage>
</organism>
<dbReference type="GO" id="GO:0005737">
    <property type="term" value="C:cytoplasm"/>
    <property type="evidence" value="ECO:0007669"/>
    <property type="project" value="TreeGrafter"/>
</dbReference>
<sequence>MKENSTRYVSGKKIEASMRGIVRSMAFVECPMQNTPNIKSMFIAGTNYGRLYILTLRFQTYERHMYIKAVDSTKEVQMNHKAPIINLKLIGLEYPSIFLSPFNECSNKITPFDHYLLCCTEEQIKLINLFNLKTKMKLNLTSTQGIRIKKLFIFNKNEGDPSKYSHYLVGYSCFGSVMVIGLNKLKTLRSFPFLNKEDILPINTISMTQDGCGILQNTSSELMLFTIKSSNVRSIPDQTEPQAQHK</sequence>
<evidence type="ECO:0000313" key="2">
    <source>
        <dbReference type="Proteomes" id="UP000031668"/>
    </source>
</evidence>
<dbReference type="GO" id="GO:0005886">
    <property type="term" value="C:plasma membrane"/>
    <property type="evidence" value="ECO:0007669"/>
    <property type="project" value="TreeGrafter"/>
</dbReference>
<dbReference type="PANTHER" id="PTHR10241">
    <property type="entry name" value="LETHAL 2 GIANT LARVAE PROTEIN"/>
    <property type="match status" value="1"/>
</dbReference>
<proteinExistence type="predicted"/>
<dbReference type="AlphaFoldDB" id="A0A0C2J1Y1"/>
<evidence type="ECO:0000313" key="1">
    <source>
        <dbReference type="EMBL" id="KII63087.1"/>
    </source>
</evidence>
<accession>A0A0C2J1Y1</accession>
<keyword evidence="2" id="KW-1185">Reference proteome</keyword>
<dbReference type="PANTHER" id="PTHR10241:SF25">
    <property type="entry name" value="TOMOSYN, ISOFORM C"/>
    <property type="match status" value="1"/>
</dbReference>